<organism evidence="2">
    <name type="scientific">Setaria italica</name>
    <name type="common">Foxtail millet</name>
    <name type="synonym">Panicum italicum</name>
    <dbReference type="NCBI Taxonomy" id="4555"/>
    <lineage>
        <taxon>Eukaryota</taxon>
        <taxon>Viridiplantae</taxon>
        <taxon>Streptophyta</taxon>
        <taxon>Embryophyta</taxon>
        <taxon>Tracheophyta</taxon>
        <taxon>Spermatophyta</taxon>
        <taxon>Magnoliopsida</taxon>
        <taxon>Liliopsida</taxon>
        <taxon>Poales</taxon>
        <taxon>Poaceae</taxon>
        <taxon>PACMAD clade</taxon>
        <taxon>Panicoideae</taxon>
        <taxon>Panicodae</taxon>
        <taxon>Paniceae</taxon>
        <taxon>Cenchrinae</taxon>
        <taxon>Setaria</taxon>
    </lineage>
</organism>
<name>A0A368SF66_SETIT</name>
<evidence type="ECO:0000313" key="2">
    <source>
        <dbReference type="EMBL" id="RCV41069.1"/>
    </source>
</evidence>
<dbReference type="EMBL" id="CM003536">
    <property type="protein sequence ID" value="RCV41069.1"/>
    <property type="molecule type" value="Genomic_DNA"/>
</dbReference>
<proteinExistence type="predicted"/>
<reference evidence="2" key="2">
    <citation type="submission" date="2015-07" db="EMBL/GenBank/DDBJ databases">
        <authorList>
            <person name="Noorani M."/>
        </authorList>
    </citation>
    <scope>NUCLEOTIDE SEQUENCE</scope>
    <source>
        <strain evidence="2">Yugu1</strain>
    </source>
</reference>
<protein>
    <submittedName>
        <fullName evidence="2">Uncharacterized protein</fullName>
    </submittedName>
</protein>
<evidence type="ECO:0000256" key="1">
    <source>
        <dbReference type="SAM" id="MobiDB-lite"/>
    </source>
</evidence>
<sequence length="213" mass="24552">MARGRERKVPCRGDETAPAPVTQTDDTALSGASFRPGPRRRSRAPPSLPPIFPPSLPPFSLPRLTNIWSFQSASSPFQSHLPPPSNLDARRLVPRRHQWLAERGRAAPRSGRHRHHQLLRHHHRHQDLLRHHHQLLRHPHGQRHKQHGGRIPVLEFQEVNPVLRIHGVVILIIYSNHIFHQCNCLEKYSKDSQPDCIRDTNQLKVVTAEHNDQ</sequence>
<dbReference type="AlphaFoldDB" id="A0A368SF66"/>
<accession>A0A368SF66</accession>
<feature type="region of interest" description="Disordered" evidence="1">
    <location>
        <begin position="1"/>
        <end position="54"/>
    </location>
</feature>
<reference evidence="2" key="1">
    <citation type="journal article" date="2012" name="Nat. Biotechnol.">
        <title>Reference genome sequence of the model plant Setaria.</title>
        <authorList>
            <person name="Bennetzen J.L."/>
            <person name="Schmutz J."/>
            <person name="Wang H."/>
            <person name="Percifield R."/>
            <person name="Hawkins J."/>
            <person name="Pontaroli A.C."/>
            <person name="Estep M."/>
            <person name="Feng L."/>
            <person name="Vaughn J.N."/>
            <person name="Grimwood J."/>
            <person name="Jenkins J."/>
            <person name="Barry K."/>
            <person name="Lindquist E."/>
            <person name="Hellsten U."/>
            <person name="Deshpande S."/>
            <person name="Wang X."/>
            <person name="Wu X."/>
            <person name="Mitros T."/>
            <person name="Triplett J."/>
            <person name="Yang X."/>
            <person name="Ye C.Y."/>
            <person name="Mauro-Herrera M."/>
            <person name="Wang L."/>
            <person name="Li P."/>
            <person name="Sharma M."/>
            <person name="Sharma R."/>
            <person name="Ronald P.C."/>
            <person name="Panaud O."/>
            <person name="Kellogg E.A."/>
            <person name="Brutnell T.P."/>
            <person name="Doust A.N."/>
            <person name="Tuskan G.A."/>
            <person name="Rokhsar D."/>
            <person name="Devos K.M."/>
        </authorList>
    </citation>
    <scope>NUCLEOTIDE SEQUENCE [LARGE SCALE GENOMIC DNA]</scope>
    <source>
        <strain evidence="2">Yugu1</strain>
    </source>
</reference>
<gene>
    <name evidence="2" type="ORF">SETIT_9G106600v2</name>
</gene>